<comment type="caution">
    <text evidence="2">The sequence shown here is derived from an EMBL/GenBank/DDBJ whole genome shotgun (WGS) entry which is preliminary data.</text>
</comment>
<proteinExistence type="predicted"/>
<accession>A0A8T1VVY3</accession>
<reference evidence="2" key="1">
    <citation type="submission" date="2021-02" db="EMBL/GenBank/DDBJ databases">
        <authorList>
            <person name="Palmer J.M."/>
        </authorList>
    </citation>
    <scope>NUCLEOTIDE SEQUENCE</scope>
    <source>
        <strain evidence="2">SCRP734</strain>
    </source>
</reference>
<gene>
    <name evidence="2" type="ORF">PHYPSEUDO_001493</name>
</gene>
<dbReference type="EMBL" id="JAGDFM010000121">
    <property type="protein sequence ID" value="KAG7385457.1"/>
    <property type="molecule type" value="Genomic_DNA"/>
</dbReference>
<organism evidence="2 3">
    <name type="scientific">Phytophthora pseudosyringae</name>
    <dbReference type="NCBI Taxonomy" id="221518"/>
    <lineage>
        <taxon>Eukaryota</taxon>
        <taxon>Sar</taxon>
        <taxon>Stramenopiles</taxon>
        <taxon>Oomycota</taxon>
        <taxon>Peronosporomycetes</taxon>
        <taxon>Peronosporales</taxon>
        <taxon>Peronosporaceae</taxon>
        <taxon>Phytophthora</taxon>
    </lineage>
</organism>
<name>A0A8T1VVY3_9STRA</name>
<protein>
    <submittedName>
        <fullName evidence="2">Uncharacterized protein</fullName>
    </submittedName>
</protein>
<sequence>MLFSEPASGQRLLSSMRCPPPATTHRSRHHLPPQSAKKATVQQSRRGVPTSPGVEGPAVEDPVGAEVELSAEALAEGIVGAAVERSVAEGMAGALLEQSVDATALRQIAGR</sequence>
<dbReference type="Proteomes" id="UP000694044">
    <property type="component" value="Unassembled WGS sequence"/>
</dbReference>
<evidence type="ECO:0000256" key="1">
    <source>
        <dbReference type="SAM" id="MobiDB-lite"/>
    </source>
</evidence>
<evidence type="ECO:0000313" key="2">
    <source>
        <dbReference type="EMBL" id="KAG7385457.1"/>
    </source>
</evidence>
<feature type="region of interest" description="Disordered" evidence="1">
    <location>
        <begin position="1"/>
        <end position="59"/>
    </location>
</feature>
<dbReference type="AlphaFoldDB" id="A0A8T1VVY3"/>
<evidence type="ECO:0000313" key="3">
    <source>
        <dbReference type="Proteomes" id="UP000694044"/>
    </source>
</evidence>
<keyword evidence="3" id="KW-1185">Reference proteome</keyword>